<keyword evidence="2" id="KW-1185">Reference proteome</keyword>
<reference evidence="1" key="1">
    <citation type="submission" date="2021-08" db="EMBL/GenBank/DDBJ databases">
        <title>Novel anaerobic bacterium isolated from sea squirt in East Sea, Republic of Korea.</title>
        <authorList>
            <person name="Nguyen T.H."/>
            <person name="Li Z."/>
            <person name="Lee Y.-J."/>
            <person name="Ko J."/>
            <person name="Kim S.-G."/>
        </authorList>
    </citation>
    <scope>NUCLEOTIDE SEQUENCE</scope>
    <source>
        <strain evidence="1">KCTC 25031</strain>
    </source>
</reference>
<gene>
    <name evidence="1" type="ORF">K4L44_07625</name>
</gene>
<name>A0AC61NPA5_9BACT</name>
<sequence>MKKLILITLCLFVSIPLWAKDITGIWQTFDEKTNKPKSDVMITIKDGILYGQIVALYNPDPNYNPLCKECEGSLHNKPIIGLTIINGLTKKKDIWVKDDGILDPESGKKYDVKLWEEDGKLQVRGYIGFFFRTQTWVRKR</sequence>
<evidence type="ECO:0000313" key="1">
    <source>
        <dbReference type="EMBL" id="QZE15692.1"/>
    </source>
</evidence>
<evidence type="ECO:0000313" key="2">
    <source>
        <dbReference type="Proteomes" id="UP000826212"/>
    </source>
</evidence>
<dbReference type="EMBL" id="CP081303">
    <property type="protein sequence ID" value="QZE15692.1"/>
    <property type="molecule type" value="Genomic_DNA"/>
</dbReference>
<protein>
    <submittedName>
        <fullName evidence="1">DUF2147 domain-containing protein</fullName>
    </submittedName>
</protein>
<organism evidence="1 2">
    <name type="scientific">Halosquirtibacter laminarini</name>
    <dbReference type="NCBI Taxonomy" id="3374600"/>
    <lineage>
        <taxon>Bacteria</taxon>
        <taxon>Pseudomonadati</taxon>
        <taxon>Bacteroidota</taxon>
        <taxon>Bacteroidia</taxon>
        <taxon>Marinilabiliales</taxon>
        <taxon>Prolixibacteraceae</taxon>
        <taxon>Halosquirtibacter</taxon>
    </lineage>
</organism>
<accession>A0AC61NPA5</accession>
<dbReference type="Proteomes" id="UP000826212">
    <property type="component" value="Chromosome"/>
</dbReference>
<proteinExistence type="predicted"/>